<dbReference type="KEGG" id="orb:IPMB12_08920"/>
<proteinExistence type="inferred from homology"/>
<keyword evidence="4" id="KW-0574">Periplasm</keyword>
<dbReference type="PIRSF" id="PIRSF005427">
    <property type="entry name" value="RseB"/>
    <property type="match status" value="1"/>
</dbReference>
<dbReference type="InterPro" id="IPR038484">
    <property type="entry name" value="MucB/RseB_C_sf"/>
</dbReference>
<dbReference type="PANTHER" id="PTHR38782">
    <property type="match status" value="1"/>
</dbReference>
<evidence type="ECO:0000256" key="1">
    <source>
        <dbReference type="ARBA" id="ARBA00004418"/>
    </source>
</evidence>
<dbReference type="GO" id="GO:0032885">
    <property type="term" value="P:regulation of polysaccharide biosynthetic process"/>
    <property type="evidence" value="ECO:0007669"/>
    <property type="project" value="TreeGrafter"/>
</dbReference>
<dbReference type="RefSeq" id="WP_166916949.1">
    <property type="nucleotide sequence ID" value="NZ_CP050253.1"/>
</dbReference>
<dbReference type="Proteomes" id="UP000501168">
    <property type="component" value="Chromosome"/>
</dbReference>
<protein>
    <submittedName>
        <fullName evidence="7">Sigma-E factor regulatory protein RseB</fullName>
    </submittedName>
</protein>
<dbReference type="GO" id="GO:0030288">
    <property type="term" value="C:outer membrane-bounded periplasmic space"/>
    <property type="evidence" value="ECO:0007669"/>
    <property type="project" value="TreeGrafter"/>
</dbReference>
<evidence type="ECO:0000313" key="7">
    <source>
        <dbReference type="EMBL" id="QIQ21792.1"/>
    </source>
</evidence>
<dbReference type="AlphaFoldDB" id="A0A6G9ID94"/>
<accession>A0A6G9ID94</accession>
<organism evidence="7 8">
    <name type="scientific">Zophobihabitans entericus</name>
    <dbReference type="NCBI Taxonomy" id="1635327"/>
    <lineage>
        <taxon>Bacteria</taxon>
        <taxon>Pseudomonadati</taxon>
        <taxon>Pseudomonadota</taxon>
        <taxon>Gammaproteobacteria</taxon>
        <taxon>Orbales</taxon>
        <taxon>Orbaceae</taxon>
        <taxon>Zophobihabitans</taxon>
    </lineage>
</organism>
<dbReference type="Pfam" id="PF03888">
    <property type="entry name" value="MucB_RseB"/>
    <property type="match status" value="1"/>
</dbReference>
<dbReference type="FunCoup" id="A0A6G9ID94">
    <property type="interactions" value="43"/>
</dbReference>
<keyword evidence="3" id="KW-0732">Signal</keyword>
<reference evidence="7 8" key="1">
    <citation type="submission" date="2020-03" db="EMBL/GenBank/DDBJ databases">
        <title>Complete genome sequence of Orbus sp. IPMB12 (BCRC 80908).</title>
        <authorList>
            <person name="Lo W.-S."/>
            <person name="Chang T.-H."/>
            <person name="Kuo C.-H."/>
        </authorList>
    </citation>
    <scope>NUCLEOTIDE SEQUENCE [LARGE SCALE GENOMIC DNA]</scope>
    <source>
        <strain evidence="7 8">IPMB12</strain>
    </source>
</reference>
<evidence type="ECO:0000256" key="4">
    <source>
        <dbReference type="ARBA" id="ARBA00022764"/>
    </source>
</evidence>
<name>A0A6G9ID94_9GAMM</name>
<dbReference type="Gene3D" id="2.50.20.10">
    <property type="entry name" value="Lipoprotein localisation LolA/LolB/LppX"/>
    <property type="match status" value="1"/>
</dbReference>
<dbReference type="Pfam" id="PF17188">
    <property type="entry name" value="MucB_RseB_C"/>
    <property type="match status" value="1"/>
</dbReference>
<dbReference type="CDD" id="cd16327">
    <property type="entry name" value="RseB"/>
    <property type="match status" value="1"/>
</dbReference>
<dbReference type="InParanoid" id="A0A6G9ID94"/>
<gene>
    <name evidence="7" type="primary">rseB</name>
    <name evidence="7" type="ORF">IPMB12_08920</name>
</gene>
<feature type="domain" description="MucB/RseB C-terminal" evidence="6">
    <location>
        <begin position="257"/>
        <end position="348"/>
    </location>
</feature>
<comment type="similarity">
    <text evidence="2">Belongs to the RseB family.</text>
</comment>
<dbReference type="InterPro" id="IPR033436">
    <property type="entry name" value="MucB/RseB_C"/>
</dbReference>
<evidence type="ECO:0000256" key="2">
    <source>
        <dbReference type="ARBA" id="ARBA00008150"/>
    </source>
</evidence>
<sequence>MQTDSFVLLSLKSLTALTCRKVVAVFLSLISFALSPAVMAEQTETINQASAVIESPQANGISLSSVQLLNNMQDAVLSQNYQISFINTENGKLTDAFKFRHIIVDDKPLAQLLYLDGPAKEILLRNNIVSYFQLDNESFSLNSSRIIEAFPDVVFNNFNTLANYYDFFPLGKARAANRSCQLVRIVSKDKDRYSYIIWIDDKTFLPLRVDLFDMNNALLEQFKVVELESIEDPADFENYVTKTPYPVLLAAEDVKPESDTWELTTLPAGFKELSYSSLNFQQETISSKLFSDGVFSFTINVSNSAGDNKNHAILRGSRTIYNTHSNDKDIVIIGNLPLETIQQIAKNIVIITH</sequence>
<evidence type="ECO:0000256" key="3">
    <source>
        <dbReference type="ARBA" id="ARBA00022729"/>
    </source>
</evidence>
<dbReference type="Gene3D" id="3.30.200.100">
    <property type="entry name" value="MucB/RseB, C-terminal domain"/>
    <property type="match status" value="1"/>
</dbReference>
<keyword evidence="8" id="KW-1185">Reference proteome</keyword>
<comment type="subcellular location">
    <subcellularLocation>
        <location evidence="1">Periplasm</location>
    </subcellularLocation>
</comment>
<dbReference type="InterPro" id="IPR033434">
    <property type="entry name" value="MucB/RseB_N"/>
</dbReference>
<dbReference type="EMBL" id="CP050253">
    <property type="protein sequence ID" value="QIQ21792.1"/>
    <property type="molecule type" value="Genomic_DNA"/>
</dbReference>
<evidence type="ECO:0000259" key="6">
    <source>
        <dbReference type="Pfam" id="PF17188"/>
    </source>
</evidence>
<dbReference type="GO" id="GO:0045152">
    <property type="term" value="F:antisigma factor binding"/>
    <property type="evidence" value="ECO:0007669"/>
    <property type="project" value="TreeGrafter"/>
</dbReference>
<evidence type="ECO:0000313" key="8">
    <source>
        <dbReference type="Proteomes" id="UP000501168"/>
    </source>
</evidence>
<feature type="domain" description="MucB/RseB N-terminal" evidence="5">
    <location>
        <begin position="66"/>
        <end position="230"/>
    </location>
</feature>
<dbReference type="InterPro" id="IPR005588">
    <property type="entry name" value="MucB_RseB"/>
</dbReference>
<evidence type="ECO:0000259" key="5">
    <source>
        <dbReference type="Pfam" id="PF03888"/>
    </source>
</evidence>
<dbReference type="PANTHER" id="PTHR38782:SF1">
    <property type="entry name" value="SIGMA-E FACTOR REGULATORY PROTEIN RSEB"/>
    <property type="match status" value="1"/>
</dbReference>